<reference evidence="1 2" key="1">
    <citation type="submission" date="2019-01" db="EMBL/GenBank/DDBJ databases">
        <title>Sequencing of cultivated peanut Arachis hypogaea provides insights into genome evolution and oil improvement.</title>
        <authorList>
            <person name="Chen X."/>
        </authorList>
    </citation>
    <scope>NUCLEOTIDE SEQUENCE [LARGE SCALE GENOMIC DNA]</scope>
    <source>
        <strain evidence="2">cv. Fuhuasheng</strain>
        <tissue evidence="1">Leaves</tissue>
    </source>
</reference>
<sequence length="106" mass="12218">MKKFQDICGGPDEASICNLEDVEQQSVKISSSTFTLSSISNLDYDILYLIWTTEKLQQQLDVIDGRYESCRVYQKEQTPSYTNIEDEDIQDELEKLELAIEKEALV</sequence>
<dbReference type="AlphaFoldDB" id="A0A444Z6J3"/>
<comment type="caution">
    <text evidence="1">The sequence shown here is derived from an EMBL/GenBank/DDBJ whole genome shotgun (WGS) entry which is preliminary data.</text>
</comment>
<protein>
    <submittedName>
        <fullName evidence="1">Uncharacterized protein</fullName>
    </submittedName>
</protein>
<dbReference type="Proteomes" id="UP000289738">
    <property type="component" value="Chromosome B05"/>
</dbReference>
<keyword evidence="2" id="KW-1185">Reference proteome</keyword>
<evidence type="ECO:0000313" key="2">
    <source>
        <dbReference type="Proteomes" id="UP000289738"/>
    </source>
</evidence>
<evidence type="ECO:0000313" key="1">
    <source>
        <dbReference type="EMBL" id="RYR09796.1"/>
    </source>
</evidence>
<gene>
    <name evidence="1" type="ORF">Ahy_B05g078207</name>
</gene>
<proteinExistence type="predicted"/>
<dbReference type="EMBL" id="SDMP01000015">
    <property type="protein sequence ID" value="RYR09796.1"/>
    <property type="molecule type" value="Genomic_DNA"/>
</dbReference>
<organism evidence="1 2">
    <name type="scientific">Arachis hypogaea</name>
    <name type="common">Peanut</name>
    <dbReference type="NCBI Taxonomy" id="3818"/>
    <lineage>
        <taxon>Eukaryota</taxon>
        <taxon>Viridiplantae</taxon>
        <taxon>Streptophyta</taxon>
        <taxon>Embryophyta</taxon>
        <taxon>Tracheophyta</taxon>
        <taxon>Spermatophyta</taxon>
        <taxon>Magnoliopsida</taxon>
        <taxon>eudicotyledons</taxon>
        <taxon>Gunneridae</taxon>
        <taxon>Pentapetalae</taxon>
        <taxon>rosids</taxon>
        <taxon>fabids</taxon>
        <taxon>Fabales</taxon>
        <taxon>Fabaceae</taxon>
        <taxon>Papilionoideae</taxon>
        <taxon>50 kb inversion clade</taxon>
        <taxon>dalbergioids sensu lato</taxon>
        <taxon>Dalbergieae</taxon>
        <taxon>Pterocarpus clade</taxon>
        <taxon>Arachis</taxon>
    </lineage>
</organism>
<dbReference type="STRING" id="3818.A0A444Z6J3"/>
<name>A0A444Z6J3_ARAHY</name>
<accession>A0A444Z6J3</accession>